<keyword evidence="3" id="KW-0238">DNA-binding</keyword>
<evidence type="ECO:0000313" key="7">
    <source>
        <dbReference type="EMBL" id="PMD52658.1"/>
    </source>
</evidence>
<dbReference type="Proteomes" id="UP000235371">
    <property type="component" value="Unassembled WGS sequence"/>
</dbReference>
<dbReference type="Gene3D" id="4.10.240.10">
    <property type="entry name" value="Zn(2)-C6 fungal-type DNA-binding domain"/>
    <property type="match status" value="1"/>
</dbReference>
<dbReference type="GO" id="GO:0003677">
    <property type="term" value="F:DNA binding"/>
    <property type="evidence" value="ECO:0007669"/>
    <property type="project" value="UniProtKB-KW"/>
</dbReference>
<dbReference type="PANTHER" id="PTHR47663">
    <property type="entry name" value="XYLANOLYTIC TRANSCRIPTIONAL ACTIVATOR XLNR-RELATED"/>
    <property type="match status" value="1"/>
</dbReference>
<protein>
    <recommendedName>
        <fullName evidence="6">Zn(2)-C6 fungal-type domain-containing protein</fullName>
    </recommendedName>
</protein>
<dbReference type="PANTHER" id="PTHR47663:SF1">
    <property type="entry name" value="XYLANOLYTIC TRANSCRIPTIONAL ACTIVATOR XLNR-RELATED"/>
    <property type="match status" value="1"/>
</dbReference>
<dbReference type="InterPro" id="IPR001138">
    <property type="entry name" value="Zn2Cys6_DnaBD"/>
</dbReference>
<dbReference type="Pfam" id="PF00172">
    <property type="entry name" value="Zn_clus"/>
    <property type="match status" value="1"/>
</dbReference>
<evidence type="ECO:0000256" key="3">
    <source>
        <dbReference type="ARBA" id="ARBA00023125"/>
    </source>
</evidence>
<dbReference type="SMART" id="SM00066">
    <property type="entry name" value="GAL4"/>
    <property type="match status" value="1"/>
</dbReference>
<dbReference type="OrthoDB" id="5365785at2759"/>
<evidence type="ECO:0000256" key="4">
    <source>
        <dbReference type="ARBA" id="ARBA00023163"/>
    </source>
</evidence>
<keyword evidence="8" id="KW-1185">Reference proteome</keyword>
<dbReference type="InterPro" id="IPR036864">
    <property type="entry name" value="Zn2-C6_fun-type_DNA-bd_sf"/>
</dbReference>
<dbReference type="EMBL" id="KZ613895">
    <property type="protein sequence ID" value="PMD52658.1"/>
    <property type="molecule type" value="Genomic_DNA"/>
</dbReference>
<dbReference type="PROSITE" id="PS50048">
    <property type="entry name" value="ZN2_CY6_FUNGAL_2"/>
    <property type="match status" value="1"/>
</dbReference>
<dbReference type="GO" id="GO:0008270">
    <property type="term" value="F:zinc ion binding"/>
    <property type="evidence" value="ECO:0007669"/>
    <property type="project" value="InterPro"/>
</dbReference>
<proteinExistence type="predicted"/>
<keyword evidence="1" id="KW-0862">Zinc</keyword>
<dbReference type="InParanoid" id="A0A2J6SPF7"/>
<dbReference type="CDD" id="cd00067">
    <property type="entry name" value="GAL4"/>
    <property type="match status" value="1"/>
</dbReference>
<sequence length="146" mass="16683">MLANPLLRFSGHIELRPLPSNSTLSSKTLPSDHINVGADALQGAPQQPQQHVDVHQNHKISKPFRRKISRACDQCNQLRMKCNGQSPCAHCVEFGLGCEYRRERRKCEQASRKDLPYRDIFSRRLSCAINTRQPCELLSTRQLIFS</sequence>
<reference evidence="7 8" key="1">
    <citation type="submission" date="2016-04" db="EMBL/GenBank/DDBJ databases">
        <title>A degradative enzymes factory behind the ericoid mycorrhizal symbiosis.</title>
        <authorList>
            <consortium name="DOE Joint Genome Institute"/>
            <person name="Martino E."/>
            <person name="Morin E."/>
            <person name="Grelet G."/>
            <person name="Kuo A."/>
            <person name="Kohler A."/>
            <person name="Daghino S."/>
            <person name="Barry K."/>
            <person name="Choi C."/>
            <person name="Cichocki N."/>
            <person name="Clum A."/>
            <person name="Copeland A."/>
            <person name="Hainaut M."/>
            <person name="Haridas S."/>
            <person name="Labutti K."/>
            <person name="Lindquist E."/>
            <person name="Lipzen A."/>
            <person name="Khouja H.-R."/>
            <person name="Murat C."/>
            <person name="Ohm R."/>
            <person name="Olson A."/>
            <person name="Spatafora J."/>
            <person name="Veneault-Fourrey C."/>
            <person name="Henrissat B."/>
            <person name="Grigoriev I."/>
            <person name="Martin F."/>
            <person name="Perotto S."/>
        </authorList>
    </citation>
    <scope>NUCLEOTIDE SEQUENCE [LARGE SCALE GENOMIC DNA]</scope>
    <source>
        <strain evidence="7 8">E</strain>
    </source>
</reference>
<organism evidence="7 8">
    <name type="scientific">Hyaloscypha bicolor E</name>
    <dbReference type="NCBI Taxonomy" id="1095630"/>
    <lineage>
        <taxon>Eukaryota</taxon>
        <taxon>Fungi</taxon>
        <taxon>Dikarya</taxon>
        <taxon>Ascomycota</taxon>
        <taxon>Pezizomycotina</taxon>
        <taxon>Leotiomycetes</taxon>
        <taxon>Helotiales</taxon>
        <taxon>Hyaloscyphaceae</taxon>
        <taxon>Hyaloscypha</taxon>
        <taxon>Hyaloscypha bicolor</taxon>
    </lineage>
</organism>
<accession>A0A2J6SPF7</accession>
<keyword evidence="4" id="KW-0804">Transcription</keyword>
<dbReference type="STRING" id="1095630.A0A2J6SPF7"/>
<dbReference type="AlphaFoldDB" id="A0A2J6SPF7"/>
<dbReference type="RefSeq" id="XP_024729562.1">
    <property type="nucleotide sequence ID" value="XM_024870898.1"/>
</dbReference>
<name>A0A2J6SPF7_9HELO</name>
<evidence type="ECO:0000256" key="1">
    <source>
        <dbReference type="ARBA" id="ARBA00022833"/>
    </source>
</evidence>
<evidence type="ECO:0000313" key="8">
    <source>
        <dbReference type="Proteomes" id="UP000235371"/>
    </source>
</evidence>
<gene>
    <name evidence="7" type="ORF">K444DRAFT_187426</name>
</gene>
<keyword evidence="5" id="KW-0539">Nucleus</keyword>
<dbReference type="SUPFAM" id="SSF57701">
    <property type="entry name" value="Zn2/Cys6 DNA-binding domain"/>
    <property type="match status" value="1"/>
</dbReference>
<keyword evidence="2" id="KW-0805">Transcription regulation</keyword>
<dbReference type="GeneID" id="36578980"/>
<evidence type="ECO:0000256" key="2">
    <source>
        <dbReference type="ARBA" id="ARBA00023015"/>
    </source>
</evidence>
<evidence type="ECO:0000259" key="6">
    <source>
        <dbReference type="PROSITE" id="PS50048"/>
    </source>
</evidence>
<dbReference type="GO" id="GO:0000981">
    <property type="term" value="F:DNA-binding transcription factor activity, RNA polymerase II-specific"/>
    <property type="evidence" value="ECO:0007669"/>
    <property type="project" value="InterPro"/>
</dbReference>
<feature type="domain" description="Zn(2)-C6 fungal-type" evidence="6">
    <location>
        <begin position="71"/>
        <end position="100"/>
    </location>
</feature>
<dbReference type="InterPro" id="IPR051439">
    <property type="entry name" value="XlnR/Xlr1"/>
</dbReference>
<evidence type="ECO:0000256" key="5">
    <source>
        <dbReference type="ARBA" id="ARBA00023242"/>
    </source>
</evidence>